<dbReference type="EC" id="3.2.1.41" evidence="7"/>
<dbReference type="SUPFAM" id="SSF49452">
    <property type="entry name" value="Starch-binding domain-like"/>
    <property type="match status" value="1"/>
</dbReference>
<evidence type="ECO:0000256" key="10">
    <source>
        <dbReference type="SAM" id="SignalP"/>
    </source>
</evidence>
<dbReference type="InterPro" id="IPR006047">
    <property type="entry name" value="GH13_cat_dom"/>
</dbReference>
<keyword evidence="5" id="KW-0326">Glycosidase</keyword>
<dbReference type="InterPro" id="IPR013780">
    <property type="entry name" value="Glyco_hydro_b"/>
</dbReference>
<dbReference type="Gene3D" id="2.60.40.1180">
    <property type="entry name" value="Golgi alpha-mannosidase II"/>
    <property type="match status" value="1"/>
</dbReference>
<dbReference type="InterPro" id="IPR005323">
    <property type="entry name" value="CBM41_pullulanase"/>
</dbReference>
<dbReference type="Gene3D" id="3.20.20.80">
    <property type="entry name" value="Glycosidases"/>
    <property type="match status" value="1"/>
</dbReference>
<dbReference type="GO" id="GO:0005975">
    <property type="term" value="P:carbohydrate metabolic process"/>
    <property type="evidence" value="ECO:0007669"/>
    <property type="project" value="InterPro"/>
</dbReference>
<evidence type="ECO:0000256" key="2">
    <source>
        <dbReference type="ARBA" id="ARBA00022729"/>
    </source>
</evidence>
<keyword evidence="4" id="KW-0106">Calcium</keyword>
<keyword evidence="3" id="KW-0378">Hydrolase</keyword>
<gene>
    <name evidence="12" type="ORF">JOC47_002227</name>
</gene>
<dbReference type="InterPro" id="IPR013784">
    <property type="entry name" value="Carb-bd-like_fold"/>
</dbReference>
<evidence type="ECO:0000256" key="4">
    <source>
        <dbReference type="ARBA" id="ARBA00022837"/>
    </source>
</evidence>
<dbReference type="SMART" id="SM00642">
    <property type="entry name" value="Aamy"/>
    <property type="match status" value="1"/>
</dbReference>
<dbReference type="AlphaFoldDB" id="A0A939BSP5"/>
<dbReference type="Pfam" id="PF00128">
    <property type="entry name" value="Alpha-amylase"/>
    <property type="match status" value="1"/>
</dbReference>
<evidence type="ECO:0000256" key="1">
    <source>
        <dbReference type="ARBA" id="ARBA00008061"/>
    </source>
</evidence>
<proteinExistence type="inferred from homology"/>
<dbReference type="SUPFAM" id="SSF51445">
    <property type="entry name" value="(Trans)glycosidases"/>
    <property type="match status" value="1"/>
</dbReference>
<feature type="chain" id="PRO_5038993084" description="pullulanase" evidence="10">
    <location>
        <begin position="20"/>
        <end position="997"/>
    </location>
</feature>
<evidence type="ECO:0000313" key="13">
    <source>
        <dbReference type="Proteomes" id="UP000774000"/>
    </source>
</evidence>
<evidence type="ECO:0000256" key="7">
    <source>
        <dbReference type="ARBA" id="ARBA00024062"/>
    </source>
</evidence>
<dbReference type="GO" id="GO:0051060">
    <property type="term" value="F:pullulanase activity"/>
    <property type="evidence" value="ECO:0007669"/>
    <property type="project" value="UniProtKB-EC"/>
</dbReference>
<dbReference type="InterPro" id="IPR017853">
    <property type="entry name" value="GH"/>
</dbReference>
<keyword evidence="13" id="KW-1185">Reference proteome</keyword>
<sequence length="997" mass="109318">MKKIFSVLLVLLLAFGLIACSSGSGGGGNEDDNLKVGSLIVEEGAVSFSSDLGVTESDLDLSTAKVKIANQFAGLNEEITGVTAGEQELTVSVVKDGIEYYGTKTVTIEENEIITIKELMIDQSREYSPTGNTDVPAGHLRVHYQRNNDEYGAYTLWIWKDTTWSSDSDWPNGLDFAGRDEFGVYYDIPLKDGAQTIGFVPVDKEIGDPSKDGDDHIFNFVEDYKNVYTFEGDNTVYISPNKEVASGILSGEVVSPTEIKLSFTDAEKISKADLILTDKDGNEITIESYSAMDSRAGTIVANLDVETEAPYKISYDGKTVQADTGAKYEDSLTAYQGDDLGATYNSDGSATLKLWSPDATAVEVDVYDKDDQSSKVASTALTKGDNGVWSVTLDDSNVGISDLDGYFYQYRVTVDGKENKALDPYAKSMAEFKINTDATNRGSVDAVGKAAIIDPSSIGPNLDFANVSGYETREDAIIWEMHVRDFTSQPGLGLSNQFGTYEAFTEKLEYIKELGVTHIQLLPVMSYYFGDERKVDELEGQYSAKDNNYNWGYDPHSYFAPEGMYSKSPKDPKARVNELKTLIKAIHDQGMAVTLDVVYNHMAGTDILNRIHPDYYFRGTNGSGVGNDTASTHEMMRKLIVDSLVYWTEEYKVDGYRFDLMGLIDTQTIAEAYNKVSNINPDTLFIGEGWRMYTGPSGTQGADQDWMNKTNDVAVFSDEMRNKIKSGFGQSEGDPRFITGGEMSIATIFDNIKAQPGNTPADDPGDMVQYIAAHDNLTLHDVIAKAMKLDPSTASDEERIQKRIRLGNTMILTSQGIAFLHGGQEYGRTKEWKASGSPEGEDTYVDTTGDYYIHNSYDSSDAINMFDWDAVTNSGVQKKTMEYTKGLIALRKSTDAFTLETKAAVDSNVELVYPGEYVKDNIIAYKTQSAGNAYYVFINADTIEQDFSVAADLTAGTVLVDDDEAGVSAVTTVSGVEVNTDIVTLAPLTATVIKITQ</sequence>
<feature type="domain" description="Glycosyl hydrolase family 13 catalytic" evidence="11">
    <location>
        <begin position="480"/>
        <end position="872"/>
    </location>
</feature>
<feature type="signal peptide" evidence="10">
    <location>
        <begin position="1"/>
        <end position="19"/>
    </location>
</feature>
<dbReference type="SUPFAM" id="SSF81296">
    <property type="entry name" value="E set domains"/>
    <property type="match status" value="1"/>
</dbReference>
<keyword evidence="2 10" id="KW-0732">Signal</keyword>
<dbReference type="InterPro" id="IPR040806">
    <property type="entry name" value="SpuA_C"/>
</dbReference>
<dbReference type="Pfam" id="PF18033">
    <property type="entry name" value="SpuA_C"/>
    <property type="match status" value="1"/>
</dbReference>
<evidence type="ECO:0000259" key="11">
    <source>
        <dbReference type="SMART" id="SM00642"/>
    </source>
</evidence>
<dbReference type="Gene3D" id="2.60.40.10">
    <property type="entry name" value="Immunoglobulins"/>
    <property type="match status" value="1"/>
</dbReference>
<evidence type="ECO:0000256" key="9">
    <source>
        <dbReference type="ARBA" id="ARBA00031076"/>
    </source>
</evidence>
<dbReference type="Gene3D" id="2.60.40.1220">
    <property type="match status" value="1"/>
</dbReference>
<reference evidence="12" key="1">
    <citation type="submission" date="2021-01" db="EMBL/GenBank/DDBJ databases">
        <title>Genomic Encyclopedia of Type Strains, Phase IV (KMG-IV): sequencing the most valuable type-strain genomes for metagenomic binning, comparative biology and taxonomic classification.</title>
        <authorList>
            <person name="Goeker M."/>
        </authorList>
    </citation>
    <scope>NUCLEOTIDE SEQUENCE</scope>
    <source>
        <strain evidence="12">DSM 23230</strain>
    </source>
</reference>
<dbReference type="RefSeq" id="WP_204702115.1">
    <property type="nucleotide sequence ID" value="NZ_JAFBDQ010000011.1"/>
</dbReference>
<comment type="caution">
    <text evidence="12">The sequence shown here is derived from an EMBL/GenBank/DDBJ whole genome shotgun (WGS) entry which is preliminary data.</text>
</comment>
<organism evidence="12 13">
    <name type="scientific">Halanaerobacter jeridensis</name>
    <dbReference type="NCBI Taxonomy" id="706427"/>
    <lineage>
        <taxon>Bacteria</taxon>
        <taxon>Bacillati</taxon>
        <taxon>Bacillota</taxon>
        <taxon>Clostridia</taxon>
        <taxon>Halanaerobiales</taxon>
        <taxon>Halobacteroidaceae</taxon>
        <taxon>Halanaerobacter</taxon>
    </lineage>
</organism>
<evidence type="ECO:0000256" key="5">
    <source>
        <dbReference type="ARBA" id="ARBA00023295"/>
    </source>
</evidence>
<evidence type="ECO:0000256" key="6">
    <source>
        <dbReference type="ARBA" id="ARBA00023965"/>
    </source>
</evidence>
<name>A0A939BSP5_9FIRM</name>
<dbReference type="InterPro" id="IPR013783">
    <property type="entry name" value="Ig-like_fold"/>
</dbReference>
<comment type="similarity">
    <text evidence="1">Belongs to the glycosyl hydrolase 13 family.</text>
</comment>
<comment type="catalytic activity">
    <reaction evidence="6">
        <text>Hydrolysis of (1-&gt;6)-alpha-D-glucosidic linkages in pullulan, amylopectin and glycogen, and in the alpha- and beta-limit dextrins of amylopectin and glycogen.</text>
        <dbReference type="EC" id="3.2.1.41"/>
    </reaction>
</comment>
<dbReference type="CDD" id="cd02860">
    <property type="entry name" value="E_set_Pullulanase"/>
    <property type="match status" value="1"/>
</dbReference>
<dbReference type="PANTHER" id="PTHR43002">
    <property type="entry name" value="GLYCOGEN DEBRANCHING ENZYME"/>
    <property type="match status" value="1"/>
</dbReference>
<dbReference type="Pfam" id="PF02922">
    <property type="entry name" value="CBM_48"/>
    <property type="match status" value="1"/>
</dbReference>
<evidence type="ECO:0000256" key="8">
    <source>
        <dbReference type="ARBA" id="ARBA00029618"/>
    </source>
</evidence>
<dbReference type="InterPro" id="IPR014755">
    <property type="entry name" value="Cu-Rt/internalin_Ig-like"/>
</dbReference>
<protein>
    <recommendedName>
        <fullName evidence="7">pullulanase</fullName>
        <ecNumber evidence="7">3.2.1.41</ecNumber>
    </recommendedName>
    <alternativeName>
        <fullName evidence="8">Alpha-dextrin endo-1,6-alpha-glucosidase</fullName>
    </alternativeName>
    <alternativeName>
        <fullName evidence="9">Pullulan 6-glucanohydrolase</fullName>
    </alternativeName>
</protein>
<dbReference type="Pfam" id="PF03714">
    <property type="entry name" value="PUD"/>
    <property type="match status" value="1"/>
</dbReference>
<dbReference type="GO" id="GO:0030246">
    <property type="term" value="F:carbohydrate binding"/>
    <property type="evidence" value="ECO:0007669"/>
    <property type="project" value="InterPro"/>
</dbReference>
<dbReference type="InterPro" id="IPR014756">
    <property type="entry name" value="Ig_E-set"/>
</dbReference>
<dbReference type="InterPro" id="IPR004193">
    <property type="entry name" value="Glyco_hydro_13_N"/>
</dbReference>
<dbReference type="Proteomes" id="UP000774000">
    <property type="component" value="Unassembled WGS sequence"/>
</dbReference>
<dbReference type="PROSITE" id="PS51257">
    <property type="entry name" value="PROKAR_LIPOPROTEIN"/>
    <property type="match status" value="1"/>
</dbReference>
<accession>A0A939BSP5</accession>
<dbReference type="CDD" id="cd11341">
    <property type="entry name" value="AmyAc_Pullulanase_LD-like"/>
    <property type="match status" value="1"/>
</dbReference>
<dbReference type="Gene3D" id="2.60.40.1110">
    <property type="match status" value="1"/>
</dbReference>
<evidence type="ECO:0000256" key="3">
    <source>
        <dbReference type="ARBA" id="ARBA00022801"/>
    </source>
</evidence>
<dbReference type="EMBL" id="JAFBDQ010000011">
    <property type="protein sequence ID" value="MBM7557361.1"/>
    <property type="molecule type" value="Genomic_DNA"/>
</dbReference>
<dbReference type="CDD" id="cd10315">
    <property type="entry name" value="CBM41_pullulanase"/>
    <property type="match status" value="1"/>
</dbReference>
<evidence type="ECO:0000313" key="12">
    <source>
        <dbReference type="EMBL" id="MBM7557361.1"/>
    </source>
</evidence>